<evidence type="ECO:0000313" key="9">
    <source>
        <dbReference type="EMBL" id="SOC50013.1"/>
    </source>
</evidence>
<evidence type="ECO:0000256" key="2">
    <source>
        <dbReference type="ARBA" id="ARBA00022692"/>
    </source>
</evidence>
<name>A0A285V7L6_9ACTN</name>
<feature type="transmembrane region" description="Helical" evidence="7">
    <location>
        <begin position="267"/>
        <end position="282"/>
    </location>
</feature>
<dbReference type="RefSeq" id="WP_051515490.1">
    <property type="nucleotide sequence ID" value="NZ_OBQI01000004.1"/>
</dbReference>
<protein>
    <submittedName>
        <fullName evidence="9">Cytochrome c-type biogenesis protein CcsB</fullName>
    </submittedName>
</protein>
<dbReference type="OrthoDB" id="9814290at2"/>
<keyword evidence="3" id="KW-0201">Cytochrome c-type biogenesis</keyword>
<keyword evidence="5 7" id="KW-0472">Membrane</keyword>
<accession>A0A285V7L6</accession>
<feature type="transmembrane region" description="Helical" evidence="7">
    <location>
        <begin position="139"/>
        <end position="158"/>
    </location>
</feature>
<keyword evidence="2 7" id="KW-0812">Transmembrane</keyword>
<feature type="transmembrane region" description="Helical" evidence="7">
    <location>
        <begin position="12"/>
        <end position="34"/>
    </location>
</feature>
<dbReference type="PANTHER" id="PTHR30071">
    <property type="entry name" value="HEME EXPORTER PROTEIN C"/>
    <property type="match status" value="1"/>
</dbReference>
<dbReference type="InterPro" id="IPR002541">
    <property type="entry name" value="Cyt_c_assembly"/>
</dbReference>
<dbReference type="PANTHER" id="PTHR30071:SF1">
    <property type="entry name" value="CYTOCHROME B_B6 PROTEIN-RELATED"/>
    <property type="match status" value="1"/>
</dbReference>
<evidence type="ECO:0000256" key="3">
    <source>
        <dbReference type="ARBA" id="ARBA00022748"/>
    </source>
</evidence>
<evidence type="ECO:0000256" key="1">
    <source>
        <dbReference type="ARBA" id="ARBA00004141"/>
    </source>
</evidence>
<dbReference type="Pfam" id="PF01578">
    <property type="entry name" value="Cytochrom_C_asm"/>
    <property type="match status" value="1"/>
</dbReference>
<evidence type="ECO:0000259" key="8">
    <source>
        <dbReference type="Pfam" id="PF01578"/>
    </source>
</evidence>
<dbReference type="GO" id="GO:0005886">
    <property type="term" value="C:plasma membrane"/>
    <property type="evidence" value="ECO:0007669"/>
    <property type="project" value="TreeGrafter"/>
</dbReference>
<dbReference type="GO" id="GO:0020037">
    <property type="term" value="F:heme binding"/>
    <property type="evidence" value="ECO:0007669"/>
    <property type="project" value="InterPro"/>
</dbReference>
<evidence type="ECO:0000256" key="5">
    <source>
        <dbReference type="ARBA" id="ARBA00023136"/>
    </source>
</evidence>
<evidence type="ECO:0000313" key="10">
    <source>
        <dbReference type="Proteomes" id="UP000219435"/>
    </source>
</evidence>
<keyword evidence="4 7" id="KW-1133">Transmembrane helix</keyword>
<gene>
    <name evidence="9" type="ORF">SAMN05660748_2750</name>
</gene>
<feature type="domain" description="Cytochrome c assembly protein" evidence="8">
    <location>
        <begin position="106"/>
        <end position="319"/>
    </location>
</feature>
<dbReference type="Proteomes" id="UP000219435">
    <property type="component" value="Unassembled WGS sequence"/>
</dbReference>
<dbReference type="InterPro" id="IPR045062">
    <property type="entry name" value="Cyt_c_biogenesis_CcsA/CcmC"/>
</dbReference>
<dbReference type="EMBL" id="OBQI01000004">
    <property type="protein sequence ID" value="SOC50013.1"/>
    <property type="molecule type" value="Genomic_DNA"/>
</dbReference>
<proteinExistence type="predicted"/>
<feature type="transmembrane region" description="Helical" evidence="7">
    <location>
        <begin position="178"/>
        <end position="199"/>
    </location>
</feature>
<evidence type="ECO:0000256" key="6">
    <source>
        <dbReference type="SAM" id="MobiDB-lite"/>
    </source>
</evidence>
<feature type="transmembrane region" description="Helical" evidence="7">
    <location>
        <begin position="294"/>
        <end position="315"/>
    </location>
</feature>
<feature type="region of interest" description="Disordered" evidence="6">
    <location>
        <begin position="50"/>
        <end position="71"/>
    </location>
</feature>
<feature type="transmembrane region" description="Helical" evidence="7">
    <location>
        <begin position="108"/>
        <end position="127"/>
    </location>
</feature>
<dbReference type="AlphaFoldDB" id="A0A285V7L6"/>
<sequence>MTSDQFSALSDSLFSASIIIYALAALAFCGELAFGRRAFRPSQELATVGVGTSLSSPEDGAQPPAAASGSAGRRWGLLGVGLTGAGALANAGVLVARSAATGRVPWGNMYEFATASVLAGVVAYLVFAVRVPAVRRIGAFVLGPVVLGLVLIGLYLYAESGPLIAALRSDWLAVHVSAAIISFGIFIVSAVASALYLVAVHRERTLGDGGRRSGGIADKLPSVAVLDRVAHRTAVFGFPVWTFAVIAGAIWAESAWGRFWGWDPKETWAFISWALYATYLHARTTAGWRGRPAAWVNLVAFASLVFNLLFVNLVSTGLHSYGGVS</sequence>
<keyword evidence="10" id="KW-1185">Reference proteome</keyword>
<dbReference type="NCBIfam" id="TIGR03144">
    <property type="entry name" value="cytochr_II_ccsB"/>
    <property type="match status" value="1"/>
</dbReference>
<reference evidence="10" key="1">
    <citation type="submission" date="2017-08" db="EMBL/GenBank/DDBJ databases">
        <authorList>
            <person name="Varghese N."/>
            <person name="Submissions S."/>
        </authorList>
    </citation>
    <scope>NUCLEOTIDE SEQUENCE [LARGE SCALE GENOMIC DNA]</scope>
    <source>
        <strain evidence="10">DSM 4725</strain>
    </source>
</reference>
<organism evidence="9 10">
    <name type="scientific">Blastococcus aggregatus</name>
    <dbReference type="NCBI Taxonomy" id="38502"/>
    <lineage>
        <taxon>Bacteria</taxon>
        <taxon>Bacillati</taxon>
        <taxon>Actinomycetota</taxon>
        <taxon>Actinomycetes</taxon>
        <taxon>Geodermatophilales</taxon>
        <taxon>Geodermatophilaceae</taxon>
        <taxon>Blastococcus</taxon>
    </lineage>
</organism>
<feature type="transmembrane region" description="Helical" evidence="7">
    <location>
        <begin position="234"/>
        <end position="252"/>
    </location>
</feature>
<comment type="subcellular location">
    <subcellularLocation>
        <location evidence="1">Membrane</location>
        <topology evidence="1">Multi-pass membrane protein</topology>
    </subcellularLocation>
</comment>
<feature type="transmembrane region" description="Helical" evidence="7">
    <location>
        <begin position="75"/>
        <end position="96"/>
    </location>
</feature>
<evidence type="ECO:0000256" key="4">
    <source>
        <dbReference type="ARBA" id="ARBA00022989"/>
    </source>
</evidence>
<dbReference type="InterPro" id="IPR017562">
    <property type="entry name" value="Cyt_c_biogenesis_CcsA"/>
</dbReference>
<evidence type="ECO:0000256" key="7">
    <source>
        <dbReference type="SAM" id="Phobius"/>
    </source>
</evidence>
<dbReference type="GO" id="GO:0017004">
    <property type="term" value="P:cytochrome complex assembly"/>
    <property type="evidence" value="ECO:0007669"/>
    <property type="project" value="UniProtKB-KW"/>
</dbReference>